<sequence>MLPSQYIISVCLTILGIARDTLIARKVQNITICFATSDSRTIKESPICGCHHTDYIGALQDGKKKVVGDVQMYHSKISYSQCFEGMMLEAIVRLCPGFLNLRNLTLDFANISPSFHSHRLSVFFRCLWTAVEGKLDCLSLVGSLSGYHSILHNPPTLRSLKQLDIQIVNHPHDLNGGLDANALLESISYFINRHSQTLNALKIWSLPSRSQAVDLSPLFSHLSSFPTLTSLDVRLAFNKLFDPSGLQYLIWNTSFTLRRLSLRLNPSGFSMPWDTESLLGCWLSSCLADPYAFSYLKVLDVYPSRQPESVFILLECIKRASGGLQEITIRDQYLQNDEARAIINAASHCRNLVSLHLNVWEMDIHLIDLLSKKLPGLENLSLATVESQFDDFPVSNLSRFIQYPGR</sequence>
<evidence type="ECO:0000313" key="1">
    <source>
        <dbReference type="EMBL" id="KAF4613697.1"/>
    </source>
</evidence>
<dbReference type="Gene3D" id="3.80.10.10">
    <property type="entry name" value="Ribonuclease Inhibitor"/>
    <property type="match status" value="1"/>
</dbReference>
<proteinExistence type="predicted"/>
<gene>
    <name evidence="1" type="ORF">D9613_007499</name>
</gene>
<keyword evidence="2" id="KW-1185">Reference proteome</keyword>
<dbReference type="EMBL" id="JAACJL010000045">
    <property type="protein sequence ID" value="KAF4613697.1"/>
    <property type="molecule type" value="Genomic_DNA"/>
</dbReference>
<organism evidence="1 2">
    <name type="scientific">Agrocybe pediades</name>
    <dbReference type="NCBI Taxonomy" id="84607"/>
    <lineage>
        <taxon>Eukaryota</taxon>
        <taxon>Fungi</taxon>
        <taxon>Dikarya</taxon>
        <taxon>Basidiomycota</taxon>
        <taxon>Agaricomycotina</taxon>
        <taxon>Agaricomycetes</taxon>
        <taxon>Agaricomycetidae</taxon>
        <taxon>Agaricales</taxon>
        <taxon>Agaricineae</taxon>
        <taxon>Strophariaceae</taxon>
        <taxon>Agrocybe</taxon>
    </lineage>
</organism>
<dbReference type="SUPFAM" id="SSF52047">
    <property type="entry name" value="RNI-like"/>
    <property type="match status" value="1"/>
</dbReference>
<accession>A0A8H4QM71</accession>
<name>A0A8H4QM71_9AGAR</name>
<dbReference type="InterPro" id="IPR032675">
    <property type="entry name" value="LRR_dom_sf"/>
</dbReference>
<comment type="caution">
    <text evidence="1">The sequence shown here is derived from an EMBL/GenBank/DDBJ whole genome shotgun (WGS) entry which is preliminary data.</text>
</comment>
<reference evidence="1 2" key="1">
    <citation type="submission" date="2019-12" db="EMBL/GenBank/DDBJ databases">
        <authorList>
            <person name="Floudas D."/>
            <person name="Bentzer J."/>
            <person name="Ahren D."/>
            <person name="Johansson T."/>
            <person name="Persson P."/>
            <person name="Tunlid A."/>
        </authorList>
    </citation>
    <scope>NUCLEOTIDE SEQUENCE [LARGE SCALE GENOMIC DNA]</scope>
    <source>
        <strain evidence="1 2">CBS 102.39</strain>
    </source>
</reference>
<evidence type="ECO:0000313" key="2">
    <source>
        <dbReference type="Proteomes" id="UP000521872"/>
    </source>
</evidence>
<dbReference type="AlphaFoldDB" id="A0A8H4QM71"/>
<protein>
    <submittedName>
        <fullName evidence="1">Uncharacterized protein</fullName>
    </submittedName>
</protein>
<dbReference type="Proteomes" id="UP000521872">
    <property type="component" value="Unassembled WGS sequence"/>
</dbReference>